<protein>
    <submittedName>
        <fullName evidence="3">Putative nuclease HARBI1-like protein</fullName>
    </submittedName>
</protein>
<dbReference type="PANTHER" id="PTHR22930">
    <property type="match status" value="1"/>
</dbReference>
<dbReference type="OrthoDB" id="1681765at2759"/>
<proteinExistence type="predicted"/>
<reference evidence="3" key="1">
    <citation type="submission" date="2020-05" db="EMBL/GenBank/DDBJ databases">
        <title>Mycena genomes resolve the evolution of fungal bioluminescence.</title>
        <authorList>
            <person name="Tsai I.J."/>
        </authorList>
    </citation>
    <scope>NUCLEOTIDE SEQUENCE</scope>
    <source>
        <strain evidence="3">CCC161011</strain>
    </source>
</reference>
<feature type="transmembrane region" description="Helical" evidence="1">
    <location>
        <begin position="35"/>
        <end position="54"/>
    </location>
</feature>
<evidence type="ECO:0000259" key="2">
    <source>
        <dbReference type="Pfam" id="PF26138"/>
    </source>
</evidence>
<keyword evidence="4" id="KW-1185">Reference proteome</keyword>
<feature type="domain" description="DUF8040" evidence="2">
    <location>
        <begin position="64"/>
        <end position="158"/>
    </location>
</feature>
<keyword evidence="1" id="KW-0812">Transmembrane</keyword>
<dbReference type="InterPro" id="IPR058353">
    <property type="entry name" value="DUF8040"/>
</dbReference>
<organism evidence="3 4">
    <name type="scientific">Mycena venus</name>
    <dbReference type="NCBI Taxonomy" id="2733690"/>
    <lineage>
        <taxon>Eukaryota</taxon>
        <taxon>Fungi</taxon>
        <taxon>Dikarya</taxon>
        <taxon>Basidiomycota</taxon>
        <taxon>Agaricomycotina</taxon>
        <taxon>Agaricomycetes</taxon>
        <taxon>Agaricomycetidae</taxon>
        <taxon>Agaricales</taxon>
        <taxon>Marasmiineae</taxon>
        <taxon>Mycenaceae</taxon>
        <taxon>Mycena</taxon>
    </lineage>
</organism>
<evidence type="ECO:0000313" key="4">
    <source>
        <dbReference type="Proteomes" id="UP000620124"/>
    </source>
</evidence>
<evidence type="ECO:0000313" key="3">
    <source>
        <dbReference type="EMBL" id="KAF7371821.1"/>
    </source>
</evidence>
<evidence type="ECO:0000256" key="1">
    <source>
        <dbReference type="SAM" id="Phobius"/>
    </source>
</evidence>
<dbReference type="AlphaFoldDB" id="A0A8H6Z7L6"/>
<dbReference type="EMBL" id="JACAZI010000001">
    <property type="protein sequence ID" value="KAF7371821.1"/>
    <property type="molecule type" value="Genomic_DNA"/>
</dbReference>
<keyword evidence="1" id="KW-1133">Transmembrane helix</keyword>
<dbReference type="InterPro" id="IPR045249">
    <property type="entry name" value="HARBI1-like"/>
</dbReference>
<dbReference type="Pfam" id="PF26138">
    <property type="entry name" value="DUF8040"/>
    <property type="match status" value="1"/>
</dbReference>
<comment type="caution">
    <text evidence="3">The sequence shown here is derived from an EMBL/GenBank/DDBJ whole genome shotgun (WGS) entry which is preliminary data.</text>
</comment>
<name>A0A8H6Z7L6_9AGAR</name>
<dbReference type="Proteomes" id="UP000620124">
    <property type="component" value="Unassembled WGS sequence"/>
</dbReference>
<accession>A0A8H6Z7L6</accession>
<sequence length="388" mass="43794">MAPNGGAMTRLIGQCTYSARLHNKKRKEQERQRKIRLVAALSCTVAAFMASLFLEAPEPIPMHTSILTGQRWLSELLDGHPDRLRDQLGLAKHVFFRLLFELQAYSGLVDTKYVTAMEKLGTFLHWVHTGSSSRMLQERFQRSAETIHISIYSILHRLVGPFYQKHSHLPPDETPYEIKSNPKLYPYFCNCRGAINSSHFHAWVLSAEMGRYWNRKGFIGQNVLAARNFAMLFCVYFEWLGGGVHQTPQSSSMPVSAILSFQRASTILQTPGSPCVMYSSLHTGVFGTISKNGALPKTPQELFNLRHSQARNVIERIFGIAKRRFAIFDATPEYPIETQAMLVPAVAAVALHNFIRIHDVTDEACDFGENTLHREGSGSLHNFTSEEP</sequence>
<dbReference type="PANTHER" id="PTHR22930:SF221">
    <property type="entry name" value="NUCLEASE HARBI1"/>
    <property type="match status" value="1"/>
</dbReference>
<gene>
    <name evidence="3" type="ORF">MVEN_00038800</name>
</gene>
<keyword evidence="1" id="KW-0472">Membrane</keyword>